<dbReference type="VEuPathDB" id="FungiDB:BD410DRAFT_789782"/>
<protein>
    <recommendedName>
        <fullName evidence="1">DUF6699 domain-containing protein</fullName>
    </recommendedName>
</protein>
<feature type="domain" description="DUF6699" evidence="1">
    <location>
        <begin position="66"/>
        <end position="188"/>
    </location>
</feature>
<organism evidence="2 3">
    <name type="scientific">Rickenella mellea</name>
    <dbReference type="NCBI Taxonomy" id="50990"/>
    <lineage>
        <taxon>Eukaryota</taxon>
        <taxon>Fungi</taxon>
        <taxon>Dikarya</taxon>
        <taxon>Basidiomycota</taxon>
        <taxon>Agaricomycotina</taxon>
        <taxon>Agaricomycetes</taxon>
        <taxon>Hymenochaetales</taxon>
        <taxon>Rickenellaceae</taxon>
        <taxon>Rickenella</taxon>
    </lineage>
</organism>
<proteinExistence type="predicted"/>
<dbReference type="InterPro" id="IPR046522">
    <property type="entry name" value="DUF6699"/>
</dbReference>
<accession>A0A4Y7Q230</accession>
<keyword evidence="3" id="KW-1185">Reference proteome</keyword>
<sequence>MTKTLTKLISHSLVYSYHGRETRRSQIHPLLSAESHRFKAILDLSASQPRLLVPSTRKSFPSTKVNYLPIHPGYLEQPATDPPMKHITITCPSLSPFISDWAINVGHPEASKPVSVGALLRAVQASLQTQIWQAEWSRLSLSRSAEVGEAYTRRCRALESFATAAEFQRNQGVRRVDFLVDRYFFGGVLWTNLDGMDCLKLIVKARST</sequence>
<evidence type="ECO:0000313" key="2">
    <source>
        <dbReference type="EMBL" id="TDL21346.1"/>
    </source>
</evidence>
<gene>
    <name evidence="2" type="ORF">BD410DRAFT_789782</name>
</gene>
<evidence type="ECO:0000313" key="3">
    <source>
        <dbReference type="Proteomes" id="UP000294933"/>
    </source>
</evidence>
<dbReference type="AlphaFoldDB" id="A0A4Y7Q230"/>
<dbReference type="EMBL" id="ML170181">
    <property type="protein sequence ID" value="TDL21346.1"/>
    <property type="molecule type" value="Genomic_DNA"/>
</dbReference>
<reference evidence="2 3" key="1">
    <citation type="submission" date="2018-06" db="EMBL/GenBank/DDBJ databases">
        <title>A transcriptomic atlas of mushroom development highlights an independent origin of complex multicellularity.</title>
        <authorList>
            <consortium name="DOE Joint Genome Institute"/>
            <person name="Krizsan K."/>
            <person name="Almasi E."/>
            <person name="Merenyi Z."/>
            <person name="Sahu N."/>
            <person name="Viragh M."/>
            <person name="Koszo T."/>
            <person name="Mondo S."/>
            <person name="Kiss B."/>
            <person name="Balint B."/>
            <person name="Kues U."/>
            <person name="Barry K."/>
            <person name="Hegedus J.C."/>
            <person name="Henrissat B."/>
            <person name="Johnson J."/>
            <person name="Lipzen A."/>
            <person name="Ohm R."/>
            <person name="Nagy I."/>
            <person name="Pangilinan J."/>
            <person name="Yan J."/>
            <person name="Xiong Y."/>
            <person name="Grigoriev I.V."/>
            <person name="Hibbett D.S."/>
            <person name="Nagy L.G."/>
        </authorList>
    </citation>
    <scope>NUCLEOTIDE SEQUENCE [LARGE SCALE GENOMIC DNA]</scope>
    <source>
        <strain evidence="2 3">SZMC22713</strain>
    </source>
</reference>
<dbReference type="STRING" id="50990.A0A4Y7Q230"/>
<dbReference type="Pfam" id="PF20415">
    <property type="entry name" value="DUF6699"/>
    <property type="match status" value="1"/>
</dbReference>
<evidence type="ECO:0000259" key="1">
    <source>
        <dbReference type="Pfam" id="PF20415"/>
    </source>
</evidence>
<dbReference type="Proteomes" id="UP000294933">
    <property type="component" value="Unassembled WGS sequence"/>
</dbReference>
<dbReference type="OrthoDB" id="3251728at2759"/>
<name>A0A4Y7Q230_9AGAM</name>